<protein>
    <recommendedName>
        <fullName evidence="7">Rhodopsin domain-containing protein</fullName>
    </recommendedName>
</protein>
<sequence>MPPFEDNAPKIVGTVVALTLLGSIVLPLRIHVRASNHALSWEDWTMMVALVPWAALSAVCIAGAFHGVGVAEGKLTVEERQNALMWFWLFEVLWCLAVIPVKLSISFMLGRIAVAKRPWVIGLYIISVLVTTITLLGSFYIIFRCTPISYAWDTSTPGGKCQSPSMLANVYYATTAVNIAIDWYCALLPIPLLWHAPLDLRTKFSVAFLLSLGVLASVAACVRQTYTVALTSSHDVERSLGMLMIWGCTYYSFLAHHESRAS</sequence>
<dbReference type="InterPro" id="IPR052337">
    <property type="entry name" value="SAT4-like"/>
</dbReference>
<dbReference type="OrthoDB" id="3897607at2759"/>
<proteinExistence type="inferred from homology"/>
<keyword evidence="3 6" id="KW-1133">Transmembrane helix</keyword>
<keyword evidence="4 6" id="KW-0472">Membrane</keyword>
<evidence type="ECO:0000256" key="3">
    <source>
        <dbReference type="ARBA" id="ARBA00022989"/>
    </source>
</evidence>
<reference evidence="8 9" key="1">
    <citation type="submission" date="2017-03" db="EMBL/GenBank/DDBJ databases">
        <title>Genomes of endolithic fungi from Antarctica.</title>
        <authorList>
            <person name="Coleine C."/>
            <person name="Masonjones S."/>
            <person name="Stajich J.E."/>
        </authorList>
    </citation>
    <scope>NUCLEOTIDE SEQUENCE [LARGE SCALE GENOMIC DNA]</scope>
    <source>
        <strain evidence="8 9">CCFEE 5184</strain>
    </source>
</reference>
<dbReference type="Proteomes" id="UP000309340">
    <property type="component" value="Unassembled WGS sequence"/>
</dbReference>
<comment type="similarity">
    <text evidence="5">Belongs to the SAT4 family.</text>
</comment>
<dbReference type="PANTHER" id="PTHR33048:SF31">
    <property type="entry name" value="INTEGRAL MEMBRANE PROTEIN"/>
    <property type="match status" value="1"/>
</dbReference>
<dbReference type="EMBL" id="NAJQ01000715">
    <property type="protein sequence ID" value="TKA65661.1"/>
    <property type="molecule type" value="Genomic_DNA"/>
</dbReference>
<evidence type="ECO:0000256" key="2">
    <source>
        <dbReference type="ARBA" id="ARBA00022692"/>
    </source>
</evidence>
<evidence type="ECO:0000256" key="4">
    <source>
        <dbReference type="ARBA" id="ARBA00023136"/>
    </source>
</evidence>
<name>A0A4U0WRB8_9PEZI</name>
<organism evidence="8 9">
    <name type="scientific">Friedmanniomyces simplex</name>
    <dbReference type="NCBI Taxonomy" id="329884"/>
    <lineage>
        <taxon>Eukaryota</taxon>
        <taxon>Fungi</taxon>
        <taxon>Dikarya</taxon>
        <taxon>Ascomycota</taxon>
        <taxon>Pezizomycotina</taxon>
        <taxon>Dothideomycetes</taxon>
        <taxon>Dothideomycetidae</taxon>
        <taxon>Mycosphaerellales</taxon>
        <taxon>Teratosphaeriaceae</taxon>
        <taxon>Friedmanniomyces</taxon>
    </lineage>
</organism>
<comment type="subcellular location">
    <subcellularLocation>
        <location evidence="1">Membrane</location>
        <topology evidence="1">Multi-pass membrane protein</topology>
    </subcellularLocation>
</comment>
<evidence type="ECO:0000256" key="1">
    <source>
        <dbReference type="ARBA" id="ARBA00004141"/>
    </source>
</evidence>
<feature type="transmembrane region" description="Helical" evidence="6">
    <location>
        <begin position="121"/>
        <end position="143"/>
    </location>
</feature>
<evidence type="ECO:0000256" key="6">
    <source>
        <dbReference type="SAM" id="Phobius"/>
    </source>
</evidence>
<feature type="transmembrane region" description="Helical" evidence="6">
    <location>
        <begin position="238"/>
        <end position="256"/>
    </location>
</feature>
<keyword evidence="9" id="KW-1185">Reference proteome</keyword>
<dbReference type="STRING" id="329884.A0A4U0WRB8"/>
<evidence type="ECO:0000313" key="8">
    <source>
        <dbReference type="EMBL" id="TKA65661.1"/>
    </source>
</evidence>
<feature type="transmembrane region" description="Helical" evidence="6">
    <location>
        <begin position="170"/>
        <end position="194"/>
    </location>
</feature>
<feature type="transmembrane region" description="Helical" evidence="6">
    <location>
        <begin position="85"/>
        <end position="109"/>
    </location>
</feature>
<gene>
    <name evidence="8" type="ORF">B0A55_08784</name>
</gene>
<keyword evidence="2 6" id="KW-0812">Transmembrane</keyword>
<evidence type="ECO:0000313" key="9">
    <source>
        <dbReference type="Proteomes" id="UP000309340"/>
    </source>
</evidence>
<dbReference type="GO" id="GO:0016020">
    <property type="term" value="C:membrane"/>
    <property type="evidence" value="ECO:0007669"/>
    <property type="project" value="UniProtKB-SubCell"/>
</dbReference>
<feature type="transmembrane region" description="Helical" evidence="6">
    <location>
        <begin position="44"/>
        <end position="65"/>
    </location>
</feature>
<evidence type="ECO:0000256" key="5">
    <source>
        <dbReference type="ARBA" id="ARBA00038359"/>
    </source>
</evidence>
<accession>A0A4U0WRB8</accession>
<feature type="transmembrane region" description="Helical" evidence="6">
    <location>
        <begin position="12"/>
        <end position="32"/>
    </location>
</feature>
<dbReference type="InterPro" id="IPR049326">
    <property type="entry name" value="Rhodopsin_dom_fungi"/>
</dbReference>
<feature type="transmembrane region" description="Helical" evidence="6">
    <location>
        <begin position="206"/>
        <end position="226"/>
    </location>
</feature>
<dbReference type="PANTHER" id="PTHR33048">
    <property type="entry name" value="PTH11-LIKE INTEGRAL MEMBRANE PROTEIN (AFU_ORTHOLOGUE AFUA_5G11245)"/>
    <property type="match status" value="1"/>
</dbReference>
<dbReference type="Pfam" id="PF20684">
    <property type="entry name" value="Fung_rhodopsin"/>
    <property type="match status" value="1"/>
</dbReference>
<feature type="domain" description="Rhodopsin" evidence="7">
    <location>
        <begin position="28"/>
        <end position="247"/>
    </location>
</feature>
<evidence type="ECO:0000259" key="7">
    <source>
        <dbReference type="Pfam" id="PF20684"/>
    </source>
</evidence>
<dbReference type="AlphaFoldDB" id="A0A4U0WRB8"/>
<comment type="caution">
    <text evidence="8">The sequence shown here is derived from an EMBL/GenBank/DDBJ whole genome shotgun (WGS) entry which is preliminary data.</text>
</comment>